<dbReference type="RefSeq" id="WP_378264335.1">
    <property type="nucleotide sequence ID" value="NZ_JBHSIT010000017.1"/>
</dbReference>
<dbReference type="InterPro" id="IPR001387">
    <property type="entry name" value="Cro/C1-type_HTH"/>
</dbReference>
<dbReference type="Pfam" id="PF19054">
    <property type="entry name" value="DUF5753"/>
    <property type="match status" value="1"/>
</dbReference>
<name>A0ABV9UCS8_9ACTN</name>
<dbReference type="Proteomes" id="UP001595872">
    <property type="component" value="Unassembled WGS sequence"/>
</dbReference>
<dbReference type="InterPro" id="IPR043917">
    <property type="entry name" value="DUF5753"/>
</dbReference>
<dbReference type="SMART" id="SM00530">
    <property type="entry name" value="HTH_XRE"/>
    <property type="match status" value="1"/>
</dbReference>
<evidence type="ECO:0000313" key="3">
    <source>
        <dbReference type="Proteomes" id="UP001595872"/>
    </source>
</evidence>
<dbReference type="Pfam" id="PF13560">
    <property type="entry name" value="HTH_31"/>
    <property type="match status" value="1"/>
</dbReference>
<organism evidence="2 3">
    <name type="scientific">Actinomadura gamaensis</name>
    <dbReference type="NCBI Taxonomy" id="1763541"/>
    <lineage>
        <taxon>Bacteria</taxon>
        <taxon>Bacillati</taxon>
        <taxon>Actinomycetota</taxon>
        <taxon>Actinomycetes</taxon>
        <taxon>Streptosporangiales</taxon>
        <taxon>Thermomonosporaceae</taxon>
        <taxon>Actinomadura</taxon>
    </lineage>
</organism>
<reference evidence="3" key="1">
    <citation type="journal article" date="2019" name="Int. J. Syst. Evol. Microbiol.">
        <title>The Global Catalogue of Microorganisms (GCM) 10K type strain sequencing project: providing services to taxonomists for standard genome sequencing and annotation.</title>
        <authorList>
            <consortium name="The Broad Institute Genomics Platform"/>
            <consortium name="The Broad Institute Genome Sequencing Center for Infectious Disease"/>
            <person name="Wu L."/>
            <person name="Ma J."/>
        </authorList>
    </citation>
    <scope>NUCLEOTIDE SEQUENCE [LARGE SCALE GENOMIC DNA]</scope>
    <source>
        <strain evidence="3">KLKA75</strain>
    </source>
</reference>
<dbReference type="Gene3D" id="1.10.260.40">
    <property type="entry name" value="lambda repressor-like DNA-binding domains"/>
    <property type="match status" value="1"/>
</dbReference>
<dbReference type="SUPFAM" id="SSF47413">
    <property type="entry name" value="lambda repressor-like DNA-binding domains"/>
    <property type="match status" value="1"/>
</dbReference>
<dbReference type="CDD" id="cd00093">
    <property type="entry name" value="HTH_XRE"/>
    <property type="match status" value="1"/>
</dbReference>
<dbReference type="PROSITE" id="PS50943">
    <property type="entry name" value="HTH_CROC1"/>
    <property type="match status" value="1"/>
</dbReference>
<comment type="caution">
    <text evidence="2">The sequence shown here is derived from an EMBL/GenBank/DDBJ whole genome shotgun (WGS) entry which is preliminary data.</text>
</comment>
<accession>A0ABV9UCS8</accession>
<dbReference type="InterPro" id="IPR010982">
    <property type="entry name" value="Lambda_DNA-bd_dom_sf"/>
</dbReference>
<proteinExistence type="predicted"/>
<protein>
    <submittedName>
        <fullName evidence="2">Helix-turn-helix domain-containing protein</fullName>
    </submittedName>
</protein>
<gene>
    <name evidence="2" type="ORF">ACFPCY_39430</name>
</gene>
<sequence length="278" mass="31484">MATRESLLRLPDPKSNMWDLTAHYLRQTRKRKGLSGEALGRALQISKSKVSRIERGDERLDLVLAEKADIALGTVDLFALLVWYASFGHDPEWFPQYVKFEQAATWLRLYEADVVTGLFQTEEYARALMVSSIETDIESRVLERLQRQEMLTRETDLPNISLLLSQNALEWPVGSPRIMREQLGTLLEIAELPHVMVRVVPRSWECGAHAGLAGSFQLLTGEPWGDVAYTEAPGAGRLIASPAEVLKYALRYERISGSALSIERSIELIRRVMEAFRD</sequence>
<keyword evidence="3" id="KW-1185">Reference proteome</keyword>
<dbReference type="EMBL" id="JBHSIT010000017">
    <property type="protein sequence ID" value="MFC4913425.1"/>
    <property type="molecule type" value="Genomic_DNA"/>
</dbReference>
<evidence type="ECO:0000313" key="2">
    <source>
        <dbReference type="EMBL" id="MFC4913425.1"/>
    </source>
</evidence>
<evidence type="ECO:0000259" key="1">
    <source>
        <dbReference type="PROSITE" id="PS50943"/>
    </source>
</evidence>
<feature type="domain" description="HTH cro/C1-type" evidence="1">
    <location>
        <begin position="25"/>
        <end position="78"/>
    </location>
</feature>